<keyword evidence="1" id="KW-0472">Membrane</keyword>
<name>A0A9W7BN76_9STRA</name>
<organism evidence="3 4">
    <name type="scientific">Triparma verrucosa</name>
    <dbReference type="NCBI Taxonomy" id="1606542"/>
    <lineage>
        <taxon>Eukaryota</taxon>
        <taxon>Sar</taxon>
        <taxon>Stramenopiles</taxon>
        <taxon>Ochrophyta</taxon>
        <taxon>Bolidophyceae</taxon>
        <taxon>Parmales</taxon>
        <taxon>Triparmaceae</taxon>
        <taxon>Triparma</taxon>
    </lineage>
</organism>
<feature type="transmembrane region" description="Helical" evidence="1">
    <location>
        <begin position="44"/>
        <end position="62"/>
    </location>
</feature>
<dbReference type="EMBL" id="BRXX01000104">
    <property type="protein sequence ID" value="GMH90264.1"/>
    <property type="molecule type" value="Genomic_DNA"/>
</dbReference>
<evidence type="ECO:0000313" key="4">
    <source>
        <dbReference type="Proteomes" id="UP001165160"/>
    </source>
</evidence>
<dbReference type="AlphaFoldDB" id="A0A9W7BN76"/>
<evidence type="ECO:0000256" key="1">
    <source>
        <dbReference type="SAM" id="Phobius"/>
    </source>
</evidence>
<evidence type="ECO:0000313" key="3">
    <source>
        <dbReference type="EMBL" id="GMH90264.1"/>
    </source>
</evidence>
<reference evidence="4" key="1">
    <citation type="journal article" date="2023" name="Commun. Biol.">
        <title>Genome analysis of Parmales, the sister group of diatoms, reveals the evolutionary specialization of diatoms from phago-mixotrophs to photoautotrophs.</title>
        <authorList>
            <person name="Ban H."/>
            <person name="Sato S."/>
            <person name="Yoshikawa S."/>
            <person name="Yamada K."/>
            <person name="Nakamura Y."/>
            <person name="Ichinomiya M."/>
            <person name="Sato N."/>
            <person name="Blanc-Mathieu R."/>
            <person name="Endo H."/>
            <person name="Kuwata A."/>
            <person name="Ogata H."/>
        </authorList>
    </citation>
    <scope>NUCLEOTIDE SEQUENCE [LARGE SCALE GENOMIC DNA]</scope>
    <source>
        <strain evidence="4">NIES 3699</strain>
    </source>
</reference>
<keyword evidence="1" id="KW-1133">Transmembrane helix</keyword>
<keyword evidence="1" id="KW-0812">Transmembrane</keyword>
<dbReference type="InterPro" id="IPR025645">
    <property type="entry name" value="DUF4349"/>
</dbReference>
<dbReference type="Pfam" id="PF14257">
    <property type="entry name" value="DUF4349"/>
    <property type="match status" value="1"/>
</dbReference>
<protein>
    <recommendedName>
        <fullName evidence="2">DUF4349 domain-containing protein</fullName>
    </recommendedName>
</protein>
<feature type="transmembrane region" description="Helical" evidence="1">
    <location>
        <begin position="395"/>
        <end position="419"/>
    </location>
</feature>
<dbReference type="Proteomes" id="UP001165160">
    <property type="component" value="Unassembled WGS sequence"/>
</dbReference>
<accession>A0A9W7BN76</accession>
<sequence>MKSRRKAKLSSEAEEANVNSSDKAVNVNHQASHHTRFNFICRNLPLLLVTGCFLSSIVFQLSDATGVSDTIEGEGYGYRAGNVYAATSMSRSAPMPMEMAADVEMISTGAPPPPKAAILKSGMNRGGGGGGGQAGETLGSEFLNNFNSNIEDGQTPTPDKMLIKTGSLGISVPYHPTQSEFIFVPVHKSHATHEDVVNVIKSKLSELKGAYIESERGNSFNHYIDQRGMGRRGRSHNVDNNNVKIQQLSMTLRIPASDYDAFVSDLKSSKVFGGGVEVTDSSFSVQDVTGSYVDAVARINVLASSEQALIKLMDQAETTQDVLNVEKQLRTVINQKESNIQQKNYYEKSSALSTLVLQVNERPPVVKEDEGGEEVVGWSMVITFNKALKSVSRGAVIVADAGIFTAVWSVPVFLAYFTIRKAFGYLKSKKPAEQFGL</sequence>
<keyword evidence="4" id="KW-1185">Reference proteome</keyword>
<evidence type="ECO:0000259" key="2">
    <source>
        <dbReference type="Pfam" id="PF14257"/>
    </source>
</evidence>
<feature type="domain" description="DUF4349" evidence="2">
    <location>
        <begin position="238"/>
        <end position="409"/>
    </location>
</feature>
<comment type="caution">
    <text evidence="3">The sequence shown here is derived from an EMBL/GenBank/DDBJ whole genome shotgun (WGS) entry which is preliminary data.</text>
</comment>
<proteinExistence type="predicted"/>
<gene>
    <name evidence="3" type="ORF">TrVE_jg4785</name>
</gene>